<accession>A0A1H2KJK7</accession>
<reference evidence="1 2" key="1">
    <citation type="submission" date="2016-10" db="EMBL/GenBank/DDBJ databases">
        <authorList>
            <person name="de Groot N.N."/>
        </authorList>
    </citation>
    <scope>NUCLEOTIDE SEQUENCE [LARGE SCALE GENOMIC DNA]</scope>
    <source>
        <strain evidence="1 2">DSM 44215</strain>
    </source>
</reference>
<protein>
    <submittedName>
        <fullName evidence="1">Beta-lactamase</fullName>
    </submittedName>
</protein>
<dbReference type="EMBL" id="FNLM01000034">
    <property type="protein sequence ID" value="SDU68596.1"/>
    <property type="molecule type" value="Genomic_DNA"/>
</dbReference>
<gene>
    <name evidence="1" type="ORF">SAMN04488548_1343306</name>
</gene>
<dbReference type="OrthoDB" id="3174977at2"/>
<organism evidence="1 2">
    <name type="scientific">Gordonia westfalica</name>
    <dbReference type="NCBI Taxonomy" id="158898"/>
    <lineage>
        <taxon>Bacteria</taxon>
        <taxon>Bacillati</taxon>
        <taxon>Actinomycetota</taxon>
        <taxon>Actinomycetes</taxon>
        <taxon>Mycobacteriales</taxon>
        <taxon>Gordoniaceae</taxon>
        <taxon>Gordonia</taxon>
    </lineage>
</organism>
<dbReference type="Gene3D" id="3.40.710.10">
    <property type="entry name" value="DD-peptidase/beta-lactamase superfamily"/>
    <property type="match status" value="1"/>
</dbReference>
<name>A0A1H2KJK7_9ACTN</name>
<dbReference type="AlphaFoldDB" id="A0A1H2KJK7"/>
<dbReference type="SUPFAM" id="SSF56601">
    <property type="entry name" value="beta-lactamase/transpeptidase-like"/>
    <property type="match status" value="1"/>
</dbReference>
<evidence type="ECO:0000313" key="2">
    <source>
        <dbReference type="Proteomes" id="UP000183180"/>
    </source>
</evidence>
<dbReference type="STRING" id="158898.SAMN04488548_1343306"/>
<dbReference type="RefSeq" id="WP_074851974.1">
    <property type="nucleotide sequence ID" value="NZ_FNLM01000034.1"/>
</dbReference>
<proteinExistence type="predicted"/>
<dbReference type="Proteomes" id="UP000183180">
    <property type="component" value="Unassembled WGS sequence"/>
</dbReference>
<sequence>MAPEETAAARAGTLQPNDVTVMSPSWAWAAGGVVSTADDLMTWIEAFVGGDLLDDADQQLWWDSIRIQHTLPAR</sequence>
<dbReference type="InterPro" id="IPR012338">
    <property type="entry name" value="Beta-lactam/transpept-like"/>
</dbReference>
<evidence type="ECO:0000313" key="1">
    <source>
        <dbReference type="EMBL" id="SDU68596.1"/>
    </source>
</evidence>